<evidence type="ECO:0000259" key="15">
    <source>
        <dbReference type="PROSITE" id="PS50109"/>
    </source>
</evidence>
<comment type="subcellular location">
    <subcellularLocation>
        <location evidence="2">Cell membrane</location>
        <topology evidence="2">Multi-pass membrane protein</topology>
    </subcellularLocation>
</comment>
<keyword evidence="7 14" id="KW-0812">Transmembrane</keyword>
<dbReference type="FunFam" id="1.10.287.130:FF:000008">
    <property type="entry name" value="Two-component sensor histidine kinase"/>
    <property type="match status" value="1"/>
</dbReference>
<keyword evidence="4" id="KW-1003">Cell membrane</keyword>
<dbReference type="Gene3D" id="1.10.287.130">
    <property type="match status" value="1"/>
</dbReference>
<dbReference type="InterPro" id="IPR003594">
    <property type="entry name" value="HATPase_dom"/>
</dbReference>
<feature type="transmembrane region" description="Helical" evidence="14">
    <location>
        <begin position="401"/>
        <end position="434"/>
    </location>
</feature>
<dbReference type="Gene3D" id="3.30.565.10">
    <property type="entry name" value="Histidine kinase-like ATPase, C-terminal domain"/>
    <property type="match status" value="1"/>
</dbReference>
<keyword evidence="9 16" id="KW-0418">Kinase</keyword>
<dbReference type="EMBL" id="CP016786">
    <property type="protein sequence ID" value="ASW43234.1"/>
    <property type="molecule type" value="Genomic_DNA"/>
</dbReference>
<dbReference type="GO" id="GO:0005886">
    <property type="term" value="C:plasma membrane"/>
    <property type="evidence" value="ECO:0007669"/>
    <property type="project" value="UniProtKB-SubCell"/>
</dbReference>
<accession>A0A343JCH6</accession>
<gene>
    <name evidence="16" type="ORF">BEN51_06990</name>
</gene>
<evidence type="ECO:0000256" key="7">
    <source>
        <dbReference type="ARBA" id="ARBA00022692"/>
    </source>
</evidence>
<evidence type="ECO:0000256" key="12">
    <source>
        <dbReference type="ARBA" id="ARBA00023012"/>
    </source>
</evidence>
<dbReference type="KEGG" id="cia:BEN51_06990"/>
<dbReference type="InterPro" id="IPR003661">
    <property type="entry name" value="HisK_dim/P_dom"/>
</dbReference>
<dbReference type="GO" id="GO:0005524">
    <property type="term" value="F:ATP binding"/>
    <property type="evidence" value="ECO:0007669"/>
    <property type="project" value="UniProtKB-KW"/>
</dbReference>
<dbReference type="EC" id="2.7.13.3" evidence="3"/>
<evidence type="ECO:0000256" key="5">
    <source>
        <dbReference type="ARBA" id="ARBA00022553"/>
    </source>
</evidence>
<sequence length="718" mass="83095">MDTKLKKYNNSYRKLGISSIIILLVTIISIIIFTNYNKIHNLSKENNASNNNYEYIQDTLYRSNFVLYKMLKENEEGKPISYGSLYDEILESKYENGNLIKEGSLRRAENKLKNIKNLDYFIINKSSKVSITNTDKKLEDFINNVDNKELKDYYRYYLVVDFSSEGKSSVLNTNNYSYNQDYYYDNNDKLINEVFRIDSNIKIDNPKDVTIVYGIPKVLIYENDIIAYEDNKFEYNKIAAILIFYIFIAFLVIGLLALFIPYKKTIEDIIIGRLINIPFEILITLLGFTAASIALAPEILYRTLNNSSIVDGFATFGVSENIVKFAIVIFNILYWMIIFLAFFIGVTLIKYIFGKGIIKYIKENTLIGRITRFLVEKFKKILDSFASIDFKEEGNKYIFKLVGINFIIVSICCVLWFVGVFGTIVYSIVLFFILRKYLFEIKEKYNILLNATNKIAEGNLDVEIKEDLKVFEPFKGELVKIQRGFKKAVDEELKSQKMKTDLITNVSHDLKTPLTSIITYIDLLKDENTSKENKNQYIDIIDKKAQRLKILIEDLFEMSKVSSNNISLNIMDVDIIQLIKQAEIELQDRINEAGLTIKWNISDEKIILSLDSQKTFRVFDNLFNNIIKYSMKNSRVYVDINNKENEVEIILKNISANEIDFTEEEIVERFQRGDKSRSTEGSGLGLAIAKSFVEAQGGCFKIDLDGDLFKVIVTFSYS</sequence>
<dbReference type="Pfam" id="PF02518">
    <property type="entry name" value="HATPase_c"/>
    <property type="match status" value="1"/>
</dbReference>
<proteinExistence type="predicted"/>
<dbReference type="PANTHER" id="PTHR45528">
    <property type="entry name" value="SENSOR HISTIDINE KINASE CPXA"/>
    <property type="match status" value="1"/>
</dbReference>
<keyword evidence="13 14" id="KW-0472">Membrane</keyword>
<dbReference type="AlphaFoldDB" id="A0A343JCH6"/>
<dbReference type="OrthoDB" id="9792991at2"/>
<keyword evidence="5" id="KW-0597">Phosphoprotein</keyword>
<evidence type="ECO:0000256" key="2">
    <source>
        <dbReference type="ARBA" id="ARBA00004651"/>
    </source>
</evidence>
<dbReference type="SMART" id="SM00387">
    <property type="entry name" value="HATPase_c"/>
    <property type="match status" value="1"/>
</dbReference>
<dbReference type="SUPFAM" id="SSF55874">
    <property type="entry name" value="ATPase domain of HSP90 chaperone/DNA topoisomerase II/histidine kinase"/>
    <property type="match status" value="1"/>
</dbReference>
<organism evidence="16 17">
    <name type="scientific">Clostridium isatidis</name>
    <dbReference type="NCBI Taxonomy" id="182773"/>
    <lineage>
        <taxon>Bacteria</taxon>
        <taxon>Bacillati</taxon>
        <taxon>Bacillota</taxon>
        <taxon>Clostridia</taxon>
        <taxon>Eubacteriales</taxon>
        <taxon>Clostridiaceae</taxon>
        <taxon>Clostridium</taxon>
    </lineage>
</organism>
<dbReference type="GO" id="GO:0000155">
    <property type="term" value="F:phosphorelay sensor kinase activity"/>
    <property type="evidence" value="ECO:0007669"/>
    <property type="project" value="InterPro"/>
</dbReference>
<feature type="transmembrane region" description="Helical" evidence="14">
    <location>
        <begin position="274"/>
        <end position="296"/>
    </location>
</feature>
<evidence type="ECO:0000256" key="11">
    <source>
        <dbReference type="ARBA" id="ARBA00022989"/>
    </source>
</evidence>
<evidence type="ECO:0000256" key="6">
    <source>
        <dbReference type="ARBA" id="ARBA00022679"/>
    </source>
</evidence>
<feature type="transmembrane region" description="Helical" evidence="14">
    <location>
        <begin position="238"/>
        <end position="262"/>
    </location>
</feature>
<comment type="catalytic activity">
    <reaction evidence="1">
        <text>ATP + protein L-histidine = ADP + protein N-phospho-L-histidine.</text>
        <dbReference type="EC" id="2.7.13.3"/>
    </reaction>
</comment>
<dbReference type="InterPro" id="IPR036890">
    <property type="entry name" value="HATPase_C_sf"/>
</dbReference>
<dbReference type="Pfam" id="PF00512">
    <property type="entry name" value="HisKA"/>
    <property type="match status" value="1"/>
</dbReference>
<feature type="transmembrane region" description="Helical" evidence="14">
    <location>
        <begin position="332"/>
        <end position="353"/>
    </location>
</feature>
<keyword evidence="12" id="KW-0902">Two-component regulatory system</keyword>
<evidence type="ECO:0000256" key="13">
    <source>
        <dbReference type="ARBA" id="ARBA00023136"/>
    </source>
</evidence>
<evidence type="ECO:0000256" key="9">
    <source>
        <dbReference type="ARBA" id="ARBA00022777"/>
    </source>
</evidence>
<keyword evidence="11 14" id="KW-1133">Transmembrane helix</keyword>
<evidence type="ECO:0000313" key="17">
    <source>
        <dbReference type="Proteomes" id="UP000264883"/>
    </source>
</evidence>
<name>A0A343JCH6_9CLOT</name>
<dbReference type="SUPFAM" id="SSF47384">
    <property type="entry name" value="Homodimeric domain of signal transducing histidine kinase"/>
    <property type="match status" value="1"/>
</dbReference>
<dbReference type="SMART" id="SM00388">
    <property type="entry name" value="HisKA"/>
    <property type="match status" value="1"/>
</dbReference>
<evidence type="ECO:0000313" key="16">
    <source>
        <dbReference type="EMBL" id="ASW43234.1"/>
    </source>
</evidence>
<keyword evidence="10" id="KW-0067">ATP-binding</keyword>
<keyword evidence="8" id="KW-0547">Nucleotide-binding</keyword>
<dbReference type="InterPro" id="IPR050398">
    <property type="entry name" value="HssS/ArlS-like"/>
</dbReference>
<evidence type="ECO:0000256" key="14">
    <source>
        <dbReference type="SAM" id="Phobius"/>
    </source>
</evidence>
<evidence type="ECO:0000256" key="8">
    <source>
        <dbReference type="ARBA" id="ARBA00022741"/>
    </source>
</evidence>
<protein>
    <recommendedName>
        <fullName evidence="3">histidine kinase</fullName>
        <ecNumber evidence="3">2.7.13.3</ecNumber>
    </recommendedName>
</protein>
<dbReference type="PROSITE" id="PS50109">
    <property type="entry name" value="HIS_KIN"/>
    <property type="match status" value="1"/>
</dbReference>
<reference evidence="16 17" key="1">
    <citation type="submission" date="2016-08" db="EMBL/GenBank/DDBJ databases">
        <title>Complete Genome Sequence Of The Indigo Reducing Clostridium isatidis DSM15098.</title>
        <authorList>
            <person name="Little G.T."/>
            <person name="Minton N.P."/>
        </authorList>
    </citation>
    <scope>NUCLEOTIDE SEQUENCE [LARGE SCALE GENOMIC DNA]</scope>
    <source>
        <strain evidence="16 17">DSM 15098</strain>
    </source>
</reference>
<dbReference type="RefSeq" id="WP_119865370.1">
    <property type="nucleotide sequence ID" value="NZ_CP016786.1"/>
</dbReference>
<evidence type="ECO:0000256" key="1">
    <source>
        <dbReference type="ARBA" id="ARBA00000085"/>
    </source>
</evidence>
<dbReference type="InterPro" id="IPR005467">
    <property type="entry name" value="His_kinase_dom"/>
</dbReference>
<dbReference type="InterPro" id="IPR036097">
    <property type="entry name" value="HisK_dim/P_sf"/>
</dbReference>
<evidence type="ECO:0000256" key="10">
    <source>
        <dbReference type="ARBA" id="ARBA00022840"/>
    </source>
</evidence>
<dbReference type="CDD" id="cd00082">
    <property type="entry name" value="HisKA"/>
    <property type="match status" value="1"/>
</dbReference>
<dbReference type="PANTHER" id="PTHR45528:SF1">
    <property type="entry name" value="SENSOR HISTIDINE KINASE CPXA"/>
    <property type="match status" value="1"/>
</dbReference>
<feature type="transmembrane region" description="Helical" evidence="14">
    <location>
        <begin position="12"/>
        <end position="33"/>
    </location>
</feature>
<feature type="domain" description="Histidine kinase" evidence="15">
    <location>
        <begin position="505"/>
        <end position="718"/>
    </location>
</feature>
<evidence type="ECO:0000256" key="4">
    <source>
        <dbReference type="ARBA" id="ARBA00022475"/>
    </source>
</evidence>
<keyword evidence="17" id="KW-1185">Reference proteome</keyword>
<dbReference type="Proteomes" id="UP000264883">
    <property type="component" value="Chromosome"/>
</dbReference>
<evidence type="ECO:0000256" key="3">
    <source>
        <dbReference type="ARBA" id="ARBA00012438"/>
    </source>
</evidence>
<keyword evidence="6" id="KW-0808">Transferase</keyword>